<protein>
    <recommendedName>
        <fullName evidence="2">FHA domain-containing protein</fullName>
    </recommendedName>
</protein>
<feature type="region of interest" description="Disordered" evidence="1">
    <location>
        <begin position="1"/>
        <end position="36"/>
    </location>
</feature>
<evidence type="ECO:0000313" key="3">
    <source>
        <dbReference type="EMBL" id="KAF2401646.1"/>
    </source>
</evidence>
<keyword evidence="4" id="KW-1185">Reference proteome</keyword>
<reference evidence="3" key="1">
    <citation type="journal article" date="2020" name="Stud. Mycol.">
        <title>101 Dothideomycetes genomes: a test case for predicting lifestyles and emergence of pathogens.</title>
        <authorList>
            <person name="Haridas S."/>
            <person name="Albert R."/>
            <person name="Binder M."/>
            <person name="Bloem J."/>
            <person name="Labutti K."/>
            <person name="Salamov A."/>
            <person name="Andreopoulos B."/>
            <person name="Baker S."/>
            <person name="Barry K."/>
            <person name="Bills G."/>
            <person name="Bluhm B."/>
            <person name="Cannon C."/>
            <person name="Castanera R."/>
            <person name="Culley D."/>
            <person name="Daum C."/>
            <person name="Ezra D."/>
            <person name="Gonzalez J."/>
            <person name="Henrissat B."/>
            <person name="Kuo A."/>
            <person name="Liang C."/>
            <person name="Lipzen A."/>
            <person name="Lutzoni F."/>
            <person name="Magnuson J."/>
            <person name="Mondo S."/>
            <person name="Nolan M."/>
            <person name="Ohm R."/>
            <person name="Pangilinan J."/>
            <person name="Park H.-J."/>
            <person name="Ramirez L."/>
            <person name="Alfaro M."/>
            <person name="Sun H."/>
            <person name="Tritt A."/>
            <person name="Yoshinaga Y."/>
            <person name="Zwiers L.-H."/>
            <person name="Turgeon B."/>
            <person name="Goodwin S."/>
            <person name="Spatafora J."/>
            <person name="Crous P."/>
            <person name="Grigoriev I."/>
        </authorList>
    </citation>
    <scope>NUCLEOTIDE SEQUENCE</scope>
    <source>
        <strain evidence="3">CBS 262.69</strain>
    </source>
</reference>
<evidence type="ECO:0000259" key="2">
    <source>
        <dbReference type="PROSITE" id="PS50006"/>
    </source>
</evidence>
<feature type="domain" description="FHA" evidence="2">
    <location>
        <begin position="106"/>
        <end position="154"/>
    </location>
</feature>
<feature type="region of interest" description="Disordered" evidence="1">
    <location>
        <begin position="329"/>
        <end position="364"/>
    </location>
</feature>
<dbReference type="CDD" id="cd22699">
    <property type="entry name" value="FHA_PLM2-like"/>
    <property type="match status" value="1"/>
</dbReference>
<dbReference type="Proteomes" id="UP000799640">
    <property type="component" value="Unassembled WGS sequence"/>
</dbReference>
<feature type="compositionally biased region" description="Pro residues" evidence="1">
    <location>
        <begin position="227"/>
        <end position="241"/>
    </location>
</feature>
<feature type="region of interest" description="Disordered" evidence="1">
    <location>
        <begin position="269"/>
        <end position="317"/>
    </location>
</feature>
<proteinExistence type="predicted"/>
<dbReference type="OrthoDB" id="5348546at2759"/>
<dbReference type="SUPFAM" id="SSF49879">
    <property type="entry name" value="SMAD/FHA domain"/>
    <property type="match status" value="1"/>
</dbReference>
<dbReference type="AlphaFoldDB" id="A0A6G1I0J8"/>
<dbReference type="InterPro" id="IPR008984">
    <property type="entry name" value="SMAD_FHA_dom_sf"/>
</dbReference>
<dbReference type="InterPro" id="IPR000253">
    <property type="entry name" value="FHA_dom"/>
</dbReference>
<feature type="compositionally biased region" description="Low complexity" evidence="1">
    <location>
        <begin position="345"/>
        <end position="358"/>
    </location>
</feature>
<evidence type="ECO:0000256" key="1">
    <source>
        <dbReference type="SAM" id="MobiDB-lite"/>
    </source>
</evidence>
<evidence type="ECO:0000313" key="4">
    <source>
        <dbReference type="Proteomes" id="UP000799640"/>
    </source>
</evidence>
<dbReference type="PROSITE" id="PS50006">
    <property type="entry name" value="FHA_DOMAIN"/>
    <property type="match status" value="1"/>
</dbReference>
<gene>
    <name evidence="3" type="ORF">EJ06DRAFT_353564</name>
</gene>
<feature type="region of interest" description="Disordered" evidence="1">
    <location>
        <begin position="222"/>
        <end position="245"/>
    </location>
</feature>
<feature type="compositionally biased region" description="Basic residues" evidence="1">
    <location>
        <begin position="334"/>
        <end position="344"/>
    </location>
</feature>
<dbReference type="EMBL" id="ML996692">
    <property type="protein sequence ID" value="KAF2401646.1"/>
    <property type="molecule type" value="Genomic_DNA"/>
</dbReference>
<feature type="compositionally biased region" description="Acidic residues" evidence="1">
    <location>
        <begin position="290"/>
        <end position="309"/>
    </location>
</feature>
<name>A0A6G1I0J8_9PEZI</name>
<organism evidence="3 4">
    <name type="scientific">Trichodelitschia bisporula</name>
    <dbReference type="NCBI Taxonomy" id="703511"/>
    <lineage>
        <taxon>Eukaryota</taxon>
        <taxon>Fungi</taxon>
        <taxon>Dikarya</taxon>
        <taxon>Ascomycota</taxon>
        <taxon>Pezizomycotina</taxon>
        <taxon>Dothideomycetes</taxon>
        <taxon>Dothideomycetes incertae sedis</taxon>
        <taxon>Phaeotrichales</taxon>
        <taxon>Phaeotrichaceae</taxon>
        <taxon>Trichodelitschia</taxon>
    </lineage>
</organism>
<sequence length="487" mass="52661">MDSSSPSKPNSLGGLQSARRDATRPRGLLPPVELFSSPISAGKRKRDVLEQDNLYPTPVPTSSLGLECTSPAPHLLDGESFSPLRIDREPLSDVPTVVLPANGRPVTFGRSSKSADVKMHSNTLISRVHLSAWYDPNDRMILIECLGWNGAQIHCQGKIYELHKEEAFHTSEVAATVMIDAHGSRVVVGWPQEALVDVEPTPSSRSGTEEVSPTRAFGRAAANLASSPPPMPMDPPSPASSPAPAIDMSITTQIGLGDSHATITVYEDDKAEPTAPSSSTPQPTIFYNENENENDAESDADDANDDENDPLIHSFGPAGSSILSSLASFNKSPLRPRGRSKTRKSAPSSNSAASRSSSTIVSTEHFKTSPIKNHVINQLAFSRVHSIPLSTIMSALPKDLKKSTSADAADLGAKELESMLFGIPCVGEIKREGKDAAGKPLEDEFYYLPEMDDNTMRREAVTAGMGRTGLREVRKSHKQYYWKKPRN</sequence>
<accession>A0A6G1I0J8</accession>
<feature type="compositionally biased region" description="Polar residues" evidence="1">
    <location>
        <begin position="1"/>
        <end position="14"/>
    </location>
</feature>
<feature type="compositionally biased region" description="Low complexity" evidence="1">
    <location>
        <begin position="273"/>
        <end position="284"/>
    </location>
</feature>